<feature type="transmembrane region" description="Helical" evidence="5">
    <location>
        <begin position="73"/>
        <end position="97"/>
    </location>
</feature>
<dbReference type="AlphaFoldDB" id="A0A3P7N541"/>
<reference evidence="6 7" key="1">
    <citation type="submission" date="2018-11" db="EMBL/GenBank/DDBJ databases">
        <authorList>
            <consortium name="Pathogen Informatics"/>
        </authorList>
    </citation>
    <scope>NUCLEOTIDE SEQUENCE [LARGE SCALE GENOMIC DNA]</scope>
</reference>
<evidence type="ECO:0000313" key="6">
    <source>
        <dbReference type="EMBL" id="VDN30378.1"/>
    </source>
</evidence>
<feature type="transmembrane region" description="Helical" evidence="5">
    <location>
        <begin position="43"/>
        <end position="61"/>
    </location>
</feature>
<evidence type="ECO:0000256" key="4">
    <source>
        <dbReference type="ARBA" id="ARBA00023136"/>
    </source>
</evidence>
<keyword evidence="3 5" id="KW-1133">Transmembrane helix</keyword>
<protein>
    <recommendedName>
        <fullName evidence="8">Tetraspanin</fullName>
    </recommendedName>
</protein>
<feature type="transmembrane region" description="Helical" evidence="5">
    <location>
        <begin position="6"/>
        <end position="31"/>
    </location>
</feature>
<evidence type="ECO:0000256" key="3">
    <source>
        <dbReference type="ARBA" id="ARBA00022989"/>
    </source>
</evidence>
<dbReference type="OrthoDB" id="6257389at2759"/>
<evidence type="ECO:0000256" key="2">
    <source>
        <dbReference type="ARBA" id="ARBA00022692"/>
    </source>
</evidence>
<keyword evidence="7" id="KW-1185">Reference proteome</keyword>
<dbReference type="Gene3D" id="1.10.1450.10">
    <property type="entry name" value="Tetraspanin"/>
    <property type="match status" value="1"/>
</dbReference>
<comment type="subcellular location">
    <subcellularLocation>
        <location evidence="1">Membrane</location>
        <topology evidence="1">Multi-pass membrane protein</topology>
    </subcellularLocation>
</comment>
<keyword evidence="2 5" id="KW-0812">Transmembrane</keyword>
<evidence type="ECO:0000256" key="5">
    <source>
        <dbReference type="SAM" id="Phobius"/>
    </source>
</evidence>
<organism evidence="6 7">
    <name type="scientific">Dibothriocephalus latus</name>
    <name type="common">Fish tapeworm</name>
    <name type="synonym">Diphyllobothrium latum</name>
    <dbReference type="NCBI Taxonomy" id="60516"/>
    <lineage>
        <taxon>Eukaryota</taxon>
        <taxon>Metazoa</taxon>
        <taxon>Spiralia</taxon>
        <taxon>Lophotrochozoa</taxon>
        <taxon>Platyhelminthes</taxon>
        <taxon>Cestoda</taxon>
        <taxon>Eucestoda</taxon>
        <taxon>Diphyllobothriidea</taxon>
        <taxon>Diphyllobothriidae</taxon>
        <taxon>Dibothriocephalus</taxon>
    </lineage>
</organism>
<keyword evidence="4 5" id="KW-0472">Membrane</keyword>
<accession>A0A3P7N541</accession>
<sequence length="275" mass="31212">MNVNGIIWFGVIFWILSFAALFLSVTIGFYINKNFLTYIFTEHELTVIMTVSGIYGCWLVLTASTAANIAKTMQLLALVIFFLQTCVSVVLEVTVLYRVFANREYYIELVLHKTVSTLVEAYHISERARKVLDNVHYSFDCCGLTQWHTEWWLDISGHVKNELNSSFAWVPESCCLPHLRSKDCGFATPRARPSQDKLMENDLLDFQEPGESVYFQAGSIAAASWYNRLLNEPCPDLIKDYLGELPVYALMLIIALAVGKATISFAALMSLFKRD</sequence>
<gene>
    <name evidence="6" type="ORF">DILT_LOCUS15525</name>
</gene>
<evidence type="ECO:0000256" key="1">
    <source>
        <dbReference type="ARBA" id="ARBA00004141"/>
    </source>
</evidence>
<proteinExistence type="predicted"/>
<dbReference type="InterPro" id="IPR008952">
    <property type="entry name" value="Tetraspanin_EC2_sf"/>
</dbReference>
<evidence type="ECO:0008006" key="8">
    <source>
        <dbReference type="Google" id="ProtNLM"/>
    </source>
</evidence>
<dbReference type="InterPro" id="IPR018499">
    <property type="entry name" value="Tetraspanin/Peripherin"/>
</dbReference>
<feature type="transmembrane region" description="Helical" evidence="5">
    <location>
        <begin position="247"/>
        <end position="272"/>
    </location>
</feature>
<dbReference type="SUPFAM" id="SSF48652">
    <property type="entry name" value="Tetraspanin"/>
    <property type="match status" value="1"/>
</dbReference>
<dbReference type="Pfam" id="PF00335">
    <property type="entry name" value="Tetraspanin"/>
    <property type="match status" value="1"/>
</dbReference>
<name>A0A3P7N541_DIBLA</name>
<dbReference type="GO" id="GO:0016020">
    <property type="term" value="C:membrane"/>
    <property type="evidence" value="ECO:0007669"/>
    <property type="project" value="UniProtKB-SubCell"/>
</dbReference>
<evidence type="ECO:0000313" key="7">
    <source>
        <dbReference type="Proteomes" id="UP000281553"/>
    </source>
</evidence>
<dbReference type="EMBL" id="UYRU01079712">
    <property type="protein sequence ID" value="VDN30378.1"/>
    <property type="molecule type" value="Genomic_DNA"/>
</dbReference>
<dbReference type="Proteomes" id="UP000281553">
    <property type="component" value="Unassembled WGS sequence"/>
</dbReference>